<dbReference type="AlphaFoldDB" id="A0A8K1FHU2"/>
<dbReference type="CDD" id="cd00065">
    <property type="entry name" value="FYVE_like_SF"/>
    <property type="match status" value="1"/>
</dbReference>
<dbReference type="InterPro" id="IPR052727">
    <property type="entry name" value="Rab4/Rab5_effector"/>
</dbReference>
<gene>
    <name evidence="1" type="ORF">Poli38472_012570</name>
</gene>
<sequence length="416" mass="46728">MKRQLLSTALPTLELTANEEQAVRDEAWAVIRQAVEMETAFYDHGTRVNPKEWKEVMAKDDLRIYRPRNLRVLRKNSGLERGVSTATSIAMPELFSVRSNDSSGSTRSWLSSFMRTTISHSSSASSEGSQAELADAPPLLCAGYVEGTLEDLSLGAYDGDDVTWKIRSAYMKDKFADARFLATIQRPTYENPFQFLGIKWFTTEYPPVVGAFIHIRDSLVVEAMGIGEDDKGEPFGYYMLHDYQNPRLPELSNFGIIRNKLSFCFISRQISPGRMRMYGRGCMSLGGSLPARLAIMISAISLTSTANLIETAYKKKLVWLVAQQEEERREIEEEQASNTTCHACDKTARLRGLIGCHACGFSFCPKCYVNRKLVVDASESHVTMRTLPFCFVCVLRAKQYPAIDVARATIILKQVD</sequence>
<dbReference type="Proteomes" id="UP000794436">
    <property type="component" value="Unassembled WGS sequence"/>
</dbReference>
<evidence type="ECO:0000313" key="1">
    <source>
        <dbReference type="EMBL" id="TMW61379.1"/>
    </source>
</evidence>
<dbReference type="OrthoDB" id="126651at2759"/>
<evidence type="ECO:0008006" key="3">
    <source>
        <dbReference type="Google" id="ProtNLM"/>
    </source>
</evidence>
<dbReference type="PANTHER" id="PTHR13510">
    <property type="entry name" value="FYVE-FINGER-CONTAINING RAB5 EFFECTOR PROTEIN RABENOSYN-5-RELATED"/>
    <property type="match status" value="1"/>
</dbReference>
<dbReference type="InterPro" id="IPR011011">
    <property type="entry name" value="Znf_FYVE_PHD"/>
</dbReference>
<proteinExistence type="predicted"/>
<reference evidence="1" key="1">
    <citation type="submission" date="2019-03" db="EMBL/GenBank/DDBJ databases">
        <title>Long read genome sequence of the mycoparasitic Pythium oligandrum ATCC 38472 isolated from sugarbeet rhizosphere.</title>
        <authorList>
            <person name="Gaulin E."/>
        </authorList>
    </citation>
    <scope>NUCLEOTIDE SEQUENCE</scope>
    <source>
        <strain evidence="1">ATCC 38472_TT</strain>
    </source>
</reference>
<dbReference type="PANTHER" id="PTHR13510:SF44">
    <property type="entry name" value="RABENOSYN-5"/>
    <property type="match status" value="1"/>
</dbReference>
<name>A0A8K1FHU2_PYTOL</name>
<evidence type="ECO:0000313" key="2">
    <source>
        <dbReference type="Proteomes" id="UP000794436"/>
    </source>
</evidence>
<protein>
    <recommendedName>
        <fullName evidence="3">FYVE-type domain-containing protein</fullName>
    </recommendedName>
</protein>
<keyword evidence="2" id="KW-1185">Reference proteome</keyword>
<accession>A0A8K1FHU2</accession>
<comment type="caution">
    <text evidence="1">The sequence shown here is derived from an EMBL/GenBank/DDBJ whole genome shotgun (WGS) entry which is preliminary data.</text>
</comment>
<dbReference type="EMBL" id="SPLM01000076">
    <property type="protein sequence ID" value="TMW61379.1"/>
    <property type="molecule type" value="Genomic_DNA"/>
</dbReference>
<organism evidence="1 2">
    <name type="scientific">Pythium oligandrum</name>
    <name type="common">Mycoparasitic fungus</name>
    <dbReference type="NCBI Taxonomy" id="41045"/>
    <lineage>
        <taxon>Eukaryota</taxon>
        <taxon>Sar</taxon>
        <taxon>Stramenopiles</taxon>
        <taxon>Oomycota</taxon>
        <taxon>Peronosporomycetes</taxon>
        <taxon>Pythiales</taxon>
        <taxon>Pythiaceae</taxon>
        <taxon>Pythium</taxon>
    </lineage>
</organism>
<dbReference type="SUPFAM" id="SSF57903">
    <property type="entry name" value="FYVE/PHD zinc finger"/>
    <property type="match status" value="1"/>
</dbReference>